<evidence type="ECO:0000313" key="3">
    <source>
        <dbReference type="Proteomes" id="UP001243989"/>
    </source>
</evidence>
<feature type="region of interest" description="Disordered" evidence="1">
    <location>
        <begin position="61"/>
        <end position="81"/>
    </location>
</feature>
<reference evidence="2" key="1">
    <citation type="submission" date="2021-06" db="EMBL/GenBank/DDBJ databases">
        <title>Comparative genomics, transcriptomics and evolutionary studies reveal genomic signatures of adaptation to plant cell wall in hemibiotrophic fungi.</title>
        <authorList>
            <consortium name="DOE Joint Genome Institute"/>
            <person name="Baroncelli R."/>
            <person name="Diaz J.F."/>
            <person name="Benocci T."/>
            <person name="Peng M."/>
            <person name="Battaglia E."/>
            <person name="Haridas S."/>
            <person name="Andreopoulos W."/>
            <person name="Labutti K."/>
            <person name="Pangilinan J."/>
            <person name="Floch G.L."/>
            <person name="Makela M.R."/>
            <person name="Henrissat B."/>
            <person name="Grigoriev I.V."/>
            <person name="Crouch J.A."/>
            <person name="De Vries R.P."/>
            <person name="Sukno S.A."/>
            <person name="Thon M.R."/>
        </authorList>
    </citation>
    <scope>NUCLEOTIDE SEQUENCE</scope>
    <source>
        <strain evidence="2">CBS 102054</strain>
    </source>
</reference>
<accession>A0AAI9ZLV8</accession>
<protein>
    <submittedName>
        <fullName evidence="2">Uncharacterized protein</fullName>
    </submittedName>
</protein>
<dbReference type="GeneID" id="85480966"/>
<dbReference type="EMBL" id="JAHMHQ010000016">
    <property type="protein sequence ID" value="KAK1634050.1"/>
    <property type="molecule type" value="Genomic_DNA"/>
</dbReference>
<organism evidence="2 3">
    <name type="scientific">Colletotrichum phormii</name>
    <dbReference type="NCBI Taxonomy" id="359342"/>
    <lineage>
        <taxon>Eukaryota</taxon>
        <taxon>Fungi</taxon>
        <taxon>Dikarya</taxon>
        <taxon>Ascomycota</taxon>
        <taxon>Pezizomycotina</taxon>
        <taxon>Sordariomycetes</taxon>
        <taxon>Hypocreomycetidae</taxon>
        <taxon>Glomerellales</taxon>
        <taxon>Glomerellaceae</taxon>
        <taxon>Colletotrichum</taxon>
        <taxon>Colletotrichum acutatum species complex</taxon>
    </lineage>
</organism>
<proteinExistence type="predicted"/>
<dbReference type="Proteomes" id="UP001243989">
    <property type="component" value="Unassembled WGS sequence"/>
</dbReference>
<name>A0AAI9ZLV8_9PEZI</name>
<dbReference type="RefSeq" id="XP_060442657.1">
    <property type="nucleotide sequence ID" value="XM_060596104.1"/>
</dbReference>
<evidence type="ECO:0000313" key="2">
    <source>
        <dbReference type="EMBL" id="KAK1634050.1"/>
    </source>
</evidence>
<keyword evidence="3" id="KW-1185">Reference proteome</keyword>
<sequence>MLPLHDQTGPFRSQIAIPTDLFQPGHWYGHVLLLSCLVGPFSQDYLDRPWPLRLRENREAFSFSPPGESGRHPSFQSRLPATPGLTLQRRRQQLAAIRRGDAARHPLAHAHATVPCDLVSRYPYIHRFGTPKSSPYRPACCSMVRNTSPPPNGASDRCFTWLRSNAHIPLQPDGILPHWRTCGFRVAIEG</sequence>
<evidence type="ECO:0000256" key="1">
    <source>
        <dbReference type="SAM" id="MobiDB-lite"/>
    </source>
</evidence>
<dbReference type="AlphaFoldDB" id="A0AAI9ZLV8"/>
<comment type="caution">
    <text evidence="2">The sequence shown here is derived from an EMBL/GenBank/DDBJ whole genome shotgun (WGS) entry which is preliminary data.</text>
</comment>
<gene>
    <name evidence="2" type="ORF">BDP81DRAFT_65009</name>
</gene>